<evidence type="ECO:0000256" key="3">
    <source>
        <dbReference type="PROSITE-ProRule" id="PRU00169"/>
    </source>
</evidence>
<accession>A0A849VTI4</accession>
<dbReference type="Pfam" id="PF00196">
    <property type="entry name" value="GerE"/>
    <property type="match status" value="1"/>
</dbReference>
<reference evidence="6 7" key="1">
    <citation type="submission" date="2020-05" db="EMBL/GenBank/DDBJ databases">
        <authorList>
            <person name="Kim M.K."/>
        </authorList>
    </citation>
    <scope>NUCLEOTIDE SEQUENCE [LARGE SCALE GENOMIC DNA]</scope>
    <source>
        <strain evidence="6 7">BT25</strain>
    </source>
</reference>
<comment type="caution">
    <text evidence="6">The sequence shown here is derived from an EMBL/GenBank/DDBJ whole genome shotgun (WGS) entry which is preliminary data.</text>
</comment>
<dbReference type="PANTHER" id="PTHR43214:SF42">
    <property type="entry name" value="TRANSCRIPTIONAL REGULATORY PROTEIN DESR"/>
    <property type="match status" value="1"/>
</dbReference>
<evidence type="ECO:0000259" key="5">
    <source>
        <dbReference type="PROSITE" id="PS50110"/>
    </source>
</evidence>
<dbReference type="GO" id="GO:0006355">
    <property type="term" value="P:regulation of DNA-templated transcription"/>
    <property type="evidence" value="ECO:0007669"/>
    <property type="project" value="InterPro"/>
</dbReference>
<dbReference type="PROSITE" id="PS50110">
    <property type="entry name" value="RESPONSE_REGULATORY"/>
    <property type="match status" value="1"/>
</dbReference>
<dbReference type="RefSeq" id="WP_091924201.1">
    <property type="nucleotide sequence ID" value="NZ_JABUMX010000005.1"/>
</dbReference>
<organism evidence="6 7">
    <name type="scientific">Phyllobacterium pellucidum</name>
    <dbReference type="NCBI Taxonomy" id="2740464"/>
    <lineage>
        <taxon>Bacteria</taxon>
        <taxon>Pseudomonadati</taxon>
        <taxon>Pseudomonadota</taxon>
        <taxon>Alphaproteobacteria</taxon>
        <taxon>Hyphomicrobiales</taxon>
        <taxon>Phyllobacteriaceae</taxon>
        <taxon>Phyllobacterium</taxon>
    </lineage>
</organism>
<keyword evidence="7" id="KW-1185">Reference proteome</keyword>
<keyword evidence="2" id="KW-0238">DNA-binding</keyword>
<dbReference type="SMART" id="SM00421">
    <property type="entry name" value="HTH_LUXR"/>
    <property type="match status" value="1"/>
</dbReference>
<dbReference type="InterPro" id="IPR058245">
    <property type="entry name" value="NreC/VraR/RcsB-like_REC"/>
</dbReference>
<dbReference type="GO" id="GO:0000160">
    <property type="term" value="P:phosphorelay signal transduction system"/>
    <property type="evidence" value="ECO:0007669"/>
    <property type="project" value="InterPro"/>
</dbReference>
<gene>
    <name evidence="6" type="ORF">HQ945_18730</name>
</gene>
<dbReference type="CDD" id="cd17535">
    <property type="entry name" value="REC_NarL-like"/>
    <property type="match status" value="1"/>
</dbReference>
<dbReference type="AlphaFoldDB" id="A0A849VTI4"/>
<dbReference type="Proteomes" id="UP000550508">
    <property type="component" value="Unassembled WGS sequence"/>
</dbReference>
<dbReference type="SUPFAM" id="SSF46894">
    <property type="entry name" value="C-terminal effector domain of the bipartite response regulators"/>
    <property type="match status" value="1"/>
</dbReference>
<dbReference type="PRINTS" id="PR00038">
    <property type="entry name" value="HTHLUXR"/>
</dbReference>
<dbReference type="InterPro" id="IPR001789">
    <property type="entry name" value="Sig_transdc_resp-reg_receiver"/>
</dbReference>
<dbReference type="Pfam" id="PF00072">
    <property type="entry name" value="Response_reg"/>
    <property type="match status" value="1"/>
</dbReference>
<feature type="domain" description="HTH luxR-type" evidence="4">
    <location>
        <begin position="155"/>
        <end position="220"/>
    </location>
</feature>
<dbReference type="PANTHER" id="PTHR43214">
    <property type="entry name" value="TWO-COMPONENT RESPONSE REGULATOR"/>
    <property type="match status" value="1"/>
</dbReference>
<dbReference type="CDD" id="cd06170">
    <property type="entry name" value="LuxR_C_like"/>
    <property type="match status" value="1"/>
</dbReference>
<name>A0A849VTI4_9HYPH</name>
<evidence type="ECO:0000256" key="1">
    <source>
        <dbReference type="ARBA" id="ARBA00022553"/>
    </source>
</evidence>
<sequence length="223" mass="23907">MSTASIRIIIVDDHPFFRQGVAVSLSEKGFTVVGEGSSADDAVRLVNELRPDVALLDLSMPGGGLSALLTILEASPELKVVILTVSESDEDVLQALRCGAHGYVLKGVRAAGLCEIIQNVVAGERYVSPALAARILTEMRGSGAAVAPSQPVAEIADAIHSLTPREEQILTLVSNGKSNKEVAREIGLQEKTIKHHMTSILQKLQVRNRTEAALLLREARWQS</sequence>
<feature type="domain" description="Response regulatory" evidence="5">
    <location>
        <begin position="7"/>
        <end position="121"/>
    </location>
</feature>
<dbReference type="SUPFAM" id="SSF52172">
    <property type="entry name" value="CheY-like"/>
    <property type="match status" value="1"/>
</dbReference>
<dbReference type="PROSITE" id="PS00622">
    <property type="entry name" value="HTH_LUXR_1"/>
    <property type="match status" value="1"/>
</dbReference>
<keyword evidence="1 3" id="KW-0597">Phosphoprotein</keyword>
<proteinExistence type="predicted"/>
<dbReference type="InterPro" id="IPR011006">
    <property type="entry name" value="CheY-like_superfamily"/>
</dbReference>
<evidence type="ECO:0000313" key="6">
    <source>
        <dbReference type="EMBL" id="NTS33292.1"/>
    </source>
</evidence>
<dbReference type="InterPro" id="IPR000792">
    <property type="entry name" value="Tscrpt_reg_LuxR_C"/>
</dbReference>
<evidence type="ECO:0000256" key="2">
    <source>
        <dbReference type="ARBA" id="ARBA00023125"/>
    </source>
</evidence>
<feature type="modified residue" description="4-aspartylphosphate" evidence="3">
    <location>
        <position position="57"/>
    </location>
</feature>
<dbReference type="InterPro" id="IPR016032">
    <property type="entry name" value="Sig_transdc_resp-reg_C-effctor"/>
</dbReference>
<dbReference type="PROSITE" id="PS50043">
    <property type="entry name" value="HTH_LUXR_2"/>
    <property type="match status" value="1"/>
</dbReference>
<dbReference type="EMBL" id="JABUMX010000005">
    <property type="protein sequence ID" value="NTS33292.1"/>
    <property type="molecule type" value="Genomic_DNA"/>
</dbReference>
<evidence type="ECO:0000259" key="4">
    <source>
        <dbReference type="PROSITE" id="PS50043"/>
    </source>
</evidence>
<dbReference type="SMART" id="SM00448">
    <property type="entry name" value="REC"/>
    <property type="match status" value="1"/>
</dbReference>
<dbReference type="Gene3D" id="3.40.50.2300">
    <property type="match status" value="1"/>
</dbReference>
<dbReference type="InterPro" id="IPR039420">
    <property type="entry name" value="WalR-like"/>
</dbReference>
<dbReference type="GO" id="GO:0003677">
    <property type="term" value="F:DNA binding"/>
    <property type="evidence" value="ECO:0007669"/>
    <property type="project" value="UniProtKB-KW"/>
</dbReference>
<evidence type="ECO:0000313" key="7">
    <source>
        <dbReference type="Proteomes" id="UP000550508"/>
    </source>
</evidence>
<protein>
    <submittedName>
        <fullName evidence="6">Response regulator transcription factor</fullName>
    </submittedName>
</protein>